<feature type="domain" description="FNG" evidence="3">
    <location>
        <begin position="36"/>
        <end position="178"/>
    </location>
</feature>
<feature type="transmembrane region" description="Helical" evidence="1">
    <location>
        <begin position="9"/>
        <end position="28"/>
    </location>
</feature>
<dbReference type="Pfam" id="PF24424">
    <property type="entry name" value="FNG"/>
    <property type="match status" value="1"/>
</dbReference>
<proteinExistence type="predicted"/>
<dbReference type="EMBL" id="FOHA01000001">
    <property type="protein sequence ID" value="SER51484.1"/>
    <property type="molecule type" value="Genomic_DNA"/>
</dbReference>
<dbReference type="InterPro" id="IPR013783">
    <property type="entry name" value="Ig-like_fold"/>
</dbReference>
<evidence type="ECO:0000313" key="4">
    <source>
        <dbReference type="EMBL" id="SER51484.1"/>
    </source>
</evidence>
<feature type="domain" description="Bacterial Ig" evidence="2">
    <location>
        <begin position="184"/>
        <end position="264"/>
    </location>
</feature>
<protein>
    <submittedName>
        <fullName evidence="4">LPXTG-motif cell wall anchor domain-containing protein</fullName>
    </submittedName>
</protein>
<gene>
    <name evidence="4" type="ORF">SAMN04488559_101126</name>
</gene>
<accession>A0A1H9PTE5</accession>
<reference evidence="4 5" key="1">
    <citation type="submission" date="2016-10" db="EMBL/GenBank/DDBJ databases">
        <authorList>
            <person name="de Groot N.N."/>
        </authorList>
    </citation>
    <scope>NUCLEOTIDE SEQUENCE [LARGE SCALE GENOMIC DNA]</scope>
    <source>
        <strain evidence="4 5">DSM 13760</strain>
    </source>
</reference>
<dbReference type="InterPro" id="IPR057034">
    <property type="entry name" value="FNG"/>
</dbReference>
<name>A0A1H9PTE5_9LACT</name>
<dbReference type="STRING" id="142588.SAMN04488559_101126"/>
<dbReference type="OrthoDB" id="2339378at2"/>
<evidence type="ECO:0000259" key="2">
    <source>
        <dbReference type="Pfam" id="PF17936"/>
    </source>
</evidence>
<dbReference type="Pfam" id="PF17936">
    <property type="entry name" value="Big_6"/>
    <property type="match status" value="2"/>
</dbReference>
<keyword evidence="1" id="KW-0472">Membrane</keyword>
<evidence type="ECO:0000313" key="5">
    <source>
        <dbReference type="Proteomes" id="UP000198948"/>
    </source>
</evidence>
<organism evidence="4 5">
    <name type="scientific">Isobaculum melis</name>
    <dbReference type="NCBI Taxonomy" id="142588"/>
    <lineage>
        <taxon>Bacteria</taxon>
        <taxon>Bacillati</taxon>
        <taxon>Bacillota</taxon>
        <taxon>Bacilli</taxon>
        <taxon>Lactobacillales</taxon>
        <taxon>Carnobacteriaceae</taxon>
        <taxon>Isobaculum</taxon>
    </lineage>
</organism>
<dbReference type="NCBIfam" id="TIGR01167">
    <property type="entry name" value="LPXTG_anchor"/>
    <property type="match status" value="1"/>
</dbReference>
<keyword evidence="1" id="KW-1133">Transmembrane helix</keyword>
<evidence type="ECO:0000256" key="1">
    <source>
        <dbReference type="SAM" id="Phobius"/>
    </source>
</evidence>
<evidence type="ECO:0000259" key="3">
    <source>
        <dbReference type="Pfam" id="PF24424"/>
    </source>
</evidence>
<sequence>MRIEKKHKLFKVVGTVVLIYFISIIFGVKDAAAAEVFDVTADWEVLDYDSSLKNPIEDIFVEQKLRPGTELRYASVGFSNIGRANLTMQKVVPLKAGKTYLIDLVYGFHTDADASGFIDFNGVRKESQTSATTPTLDAEYSEVITPTVDQDYVITMSFQTPAYKEVFLMVGYQADGGFRESAVEKPTVTTPEAGTMAVLGEGTAGHTIKVQDSSGQVLGEAVVGATNAFTVQTTRTLAYNEVLSVFQVAANGTESEAVQVTVNDTMKPDAPVVQAIHVETQLLSGTAEANSKVTVKDKNGEILGENFAAADGTISFILTKRATLNENVFVTATDTAGNVSDQTIVNVYTDIVTEEPTITNEDNDQMIPTEKTTSTIPIKEQTQQLPQTGEEEQGTGFVLIGVIISGIAFLSLKYKQQGEHPNEF</sequence>
<keyword evidence="5" id="KW-1185">Reference proteome</keyword>
<dbReference type="Gene3D" id="2.60.40.10">
    <property type="entry name" value="Immunoglobulins"/>
    <property type="match status" value="1"/>
</dbReference>
<dbReference type="InterPro" id="IPR041498">
    <property type="entry name" value="Big_6"/>
</dbReference>
<dbReference type="RefSeq" id="WP_092649282.1">
    <property type="nucleotide sequence ID" value="NZ_FOHA01000001.1"/>
</dbReference>
<feature type="domain" description="Bacterial Ig" evidence="2">
    <location>
        <begin position="268"/>
        <end position="347"/>
    </location>
</feature>
<dbReference type="Proteomes" id="UP000198948">
    <property type="component" value="Unassembled WGS sequence"/>
</dbReference>
<dbReference type="AlphaFoldDB" id="A0A1H9PTE5"/>
<keyword evidence="1" id="KW-0812">Transmembrane</keyword>